<organism evidence="1 2">
    <name type="scientific">Microbacterium allomyrinae</name>
    <dbReference type="NCBI Taxonomy" id="2830666"/>
    <lineage>
        <taxon>Bacteria</taxon>
        <taxon>Bacillati</taxon>
        <taxon>Actinomycetota</taxon>
        <taxon>Actinomycetes</taxon>
        <taxon>Micrococcales</taxon>
        <taxon>Microbacteriaceae</taxon>
        <taxon>Microbacterium</taxon>
    </lineage>
</organism>
<keyword evidence="2" id="KW-1185">Reference proteome</keyword>
<gene>
    <name evidence="1" type="ORF">KEC57_06465</name>
</gene>
<reference evidence="1" key="1">
    <citation type="submission" date="2021-04" db="EMBL/GenBank/DDBJ databases">
        <title>Microbacterium tenobrionis sp. nov. and Microbacterium allomyrinae sp. nov., isolated from larvae of Tenobrio molitor and Allomyrina dichotoma, respectively.</title>
        <authorList>
            <person name="Lee S.D."/>
        </authorList>
    </citation>
    <scope>NUCLEOTIDE SEQUENCE</scope>
    <source>
        <strain evidence="1">BWT-G7</strain>
    </source>
</reference>
<dbReference type="Proteomes" id="UP001139354">
    <property type="component" value="Unassembled WGS sequence"/>
</dbReference>
<accession>A0A9X1S1N8</accession>
<dbReference type="EMBL" id="JAGTTN010000002">
    <property type="protein sequence ID" value="MCC2031826.1"/>
    <property type="molecule type" value="Genomic_DNA"/>
</dbReference>
<protein>
    <submittedName>
        <fullName evidence="1">Uncharacterized protein</fullName>
    </submittedName>
</protein>
<proteinExistence type="predicted"/>
<evidence type="ECO:0000313" key="1">
    <source>
        <dbReference type="EMBL" id="MCC2031826.1"/>
    </source>
</evidence>
<dbReference type="RefSeq" id="WP_229383758.1">
    <property type="nucleotide sequence ID" value="NZ_JAGTTN010000002.1"/>
</dbReference>
<comment type="caution">
    <text evidence="1">The sequence shown here is derived from an EMBL/GenBank/DDBJ whole genome shotgun (WGS) entry which is preliminary data.</text>
</comment>
<sequence>MAETYTPLATSENVVAALGRALTASEQQGVDAKLAKASELFRDAARRTFTPGRRTMRLKIHGDEVRLPEIPVVTVHTVTDDAGAAVGYSLFENVLTVAHCSQAFVRVDYSFGSVTVPELAKTTVAEMVARTYDVDKRARAGMTQFQQTAGPFQEGGTFAAWAVGGQVLLSPADAAAAQSFRPPRLPSTVVLRGR</sequence>
<dbReference type="AlphaFoldDB" id="A0A9X1S1N8"/>
<evidence type="ECO:0000313" key="2">
    <source>
        <dbReference type="Proteomes" id="UP001139354"/>
    </source>
</evidence>
<name>A0A9X1S1N8_9MICO</name>